<dbReference type="Proteomes" id="UP001159363">
    <property type="component" value="Chromosome X"/>
</dbReference>
<evidence type="ECO:0000313" key="2">
    <source>
        <dbReference type="Proteomes" id="UP001159363"/>
    </source>
</evidence>
<reference evidence="1 2" key="1">
    <citation type="submission" date="2023-02" db="EMBL/GenBank/DDBJ databases">
        <title>LHISI_Scaffold_Assembly.</title>
        <authorList>
            <person name="Stuart O.P."/>
            <person name="Cleave R."/>
            <person name="Magrath M.J.L."/>
            <person name="Mikheyev A.S."/>
        </authorList>
    </citation>
    <scope>NUCLEOTIDE SEQUENCE [LARGE SCALE GENOMIC DNA]</scope>
    <source>
        <strain evidence="1">Daus_M_001</strain>
        <tissue evidence="1">Leg muscle</tissue>
    </source>
</reference>
<accession>A0ABQ9HP56</accession>
<name>A0ABQ9HP56_9NEOP</name>
<gene>
    <name evidence="1" type="ORF">PR048_011896</name>
</gene>
<sequence length="192" mass="21873">MFNSKLSKIPIEPKLNLSPSSERSLMYLMLSSRPDLSFAIIYLGKFQNSYNEIHLNHFKNILLMTLLTETVFQDILSKFLVTMSLEKAKNKVVTEAQYVALASNATECLYVNRFCIKICSTFETKRSKHISVKFHFVKDLVLERILRLSYVENSDQLADCLTKSLPNCKLIKCVDGQGISKLGECVVCENSD</sequence>
<dbReference type="EMBL" id="JARBHB010000004">
    <property type="protein sequence ID" value="KAJ8885698.1"/>
    <property type="molecule type" value="Genomic_DNA"/>
</dbReference>
<dbReference type="CDD" id="cd09272">
    <property type="entry name" value="RNase_HI_RT_Ty1"/>
    <property type="match status" value="1"/>
</dbReference>
<evidence type="ECO:0000313" key="1">
    <source>
        <dbReference type="EMBL" id="KAJ8885698.1"/>
    </source>
</evidence>
<organism evidence="1 2">
    <name type="scientific">Dryococelus australis</name>
    <dbReference type="NCBI Taxonomy" id="614101"/>
    <lineage>
        <taxon>Eukaryota</taxon>
        <taxon>Metazoa</taxon>
        <taxon>Ecdysozoa</taxon>
        <taxon>Arthropoda</taxon>
        <taxon>Hexapoda</taxon>
        <taxon>Insecta</taxon>
        <taxon>Pterygota</taxon>
        <taxon>Neoptera</taxon>
        <taxon>Polyneoptera</taxon>
        <taxon>Phasmatodea</taxon>
        <taxon>Verophasmatodea</taxon>
        <taxon>Anareolatae</taxon>
        <taxon>Phasmatidae</taxon>
        <taxon>Eurycanthinae</taxon>
        <taxon>Dryococelus</taxon>
    </lineage>
</organism>
<proteinExistence type="predicted"/>
<comment type="caution">
    <text evidence="1">The sequence shown here is derived from an EMBL/GenBank/DDBJ whole genome shotgun (WGS) entry which is preliminary data.</text>
</comment>
<keyword evidence="2" id="KW-1185">Reference proteome</keyword>
<protein>
    <submittedName>
        <fullName evidence="1">Uncharacterized protein</fullName>
    </submittedName>
</protein>